<evidence type="ECO:0000313" key="13">
    <source>
        <dbReference type="Proteomes" id="UP000305517"/>
    </source>
</evidence>
<evidence type="ECO:0000256" key="8">
    <source>
        <dbReference type="RuleBase" id="RU361137"/>
    </source>
</evidence>
<comment type="catalytic activity">
    <reaction evidence="7 8">
        <text>N(6)-[(R)-dihydrolipoyl]-L-lysyl-[protein] + acetyl-CoA = N(6)-[(R)-S(8)-acetyldihydrolipoyl]-L-lysyl-[protein] + CoA</text>
        <dbReference type="Rhea" id="RHEA:17017"/>
        <dbReference type="Rhea" id="RHEA-COMP:10475"/>
        <dbReference type="Rhea" id="RHEA-COMP:10478"/>
        <dbReference type="ChEBI" id="CHEBI:57287"/>
        <dbReference type="ChEBI" id="CHEBI:57288"/>
        <dbReference type="ChEBI" id="CHEBI:83100"/>
        <dbReference type="ChEBI" id="CHEBI:83111"/>
        <dbReference type="EC" id="2.3.1.12"/>
    </reaction>
</comment>
<evidence type="ECO:0000313" key="12">
    <source>
        <dbReference type="EMBL" id="TLM89135.1"/>
    </source>
</evidence>
<evidence type="ECO:0000256" key="6">
    <source>
        <dbReference type="ARBA" id="ARBA00025211"/>
    </source>
</evidence>
<reference evidence="12 13" key="1">
    <citation type="submission" date="2019-05" db="EMBL/GenBank/DDBJ databases">
        <title>Hymenobacter edaphi sp. nov., isolated from abandoned arsenic-contaminated farmland soil.</title>
        <authorList>
            <person name="Nie L."/>
        </authorList>
    </citation>
    <scope>NUCLEOTIDE SEQUENCE [LARGE SCALE GENOMIC DNA]</scope>
    <source>
        <strain evidence="12 13">1-3-3-8</strain>
    </source>
</reference>
<sequence length="584" mass="59787">MAEIIKMPKMSDTMTEGVIAAWLKKVGDKVKSGDILAEVETDKATMELENYEDGTLLYIGPKEKESVPVDGVLAIVGKDGEDISGLLSQVQGGGAAPAPAAEPAAAPAPAPEQPKAEQAAPAPAPAAAPAPAPAAPAGNGKKATVIRMPKMSDTMTEGVIASWLKKVGDKVKSGDVLAEVETDKATMELENYEDGTLLYIGPKDGESVPVDGVLAVIGEEGADVQALIGGQSGGAAPAPAAAPAAEAAPAPEAASAAPAPVANAAAAAPQAAPATSSGRTFVSPLAKRIAQEKGIDLATVKGSGENGRIVSRDLENAQPGAAPQAAPAQPAAAPQAAPAVEAPKAAPQAAPAAAAAAEGTYTETPVSQMRKVIARRLSESLFTAPHFYLTMEIAMDKAIEARVRLNELSPVKLSFNDMVIKAAAVALKQHPAVNSSWLGDKIRTNKVYNIGVAVAVDEGLLVPVVRNADQKGLSAIATEVKELAGKAKSKKLQPSEWEGSTFTISNLGMFGIEEFTAIINPPDACILAVGGIKQTPVVRNGQIEVGNIMKVTLSCDHRVVDGATGAAFLQTLKSLLEDPMRMLI</sequence>
<dbReference type="FunFam" id="3.30.559.10:FF:000003">
    <property type="entry name" value="Acetyltransferase component of pyruvate dehydrogenase complex"/>
    <property type="match status" value="1"/>
</dbReference>
<dbReference type="GO" id="GO:0006086">
    <property type="term" value="P:pyruvate decarboxylation to acetyl-CoA"/>
    <property type="evidence" value="ECO:0007669"/>
    <property type="project" value="InterPro"/>
</dbReference>
<comment type="similarity">
    <text evidence="1 8">Belongs to the 2-oxoacid dehydrogenase family.</text>
</comment>
<dbReference type="PROSITE" id="PS50968">
    <property type="entry name" value="BIOTINYL_LIPOYL"/>
    <property type="match status" value="2"/>
</dbReference>
<evidence type="ECO:0000256" key="1">
    <source>
        <dbReference type="ARBA" id="ARBA00007317"/>
    </source>
</evidence>
<dbReference type="Gene3D" id="2.40.50.100">
    <property type="match status" value="2"/>
</dbReference>
<dbReference type="SUPFAM" id="SSF52777">
    <property type="entry name" value="CoA-dependent acyltransferases"/>
    <property type="match status" value="1"/>
</dbReference>
<feature type="region of interest" description="Disordered" evidence="9">
    <location>
        <begin position="86"/>
        <end position="141"/>
    </location>
</feature>
<feature type="compositionally biased region" description="Pro residues" evidence="9">
    <location>
        <begin position="122"/>
        <end position="134"/>
    </location>
</feature>
<comment type="function">
    <text evidence="6">The pyruvate dehydrogenase complex catalyzes the overall conversion of pyruvate to acetyl-CoA and CO(2). It contains multiple copies of three enzymatic components: pyruvate dehydrogenase (E1), dihydrolipoamide acetyltransferase (E2) and lipoamide dehydrogenase (E3).</text>
</comment>
<gene>
    <name evidence="12" type="ORF">FDY95_21430</name>
</gene>
<dbReference type="InterPro" id="IPR036625">
    <property type="entry name" value="E3-bd_dom_sf"/>
</dbReference>
<dbReference type="InterPro" id="IPR006257">
    <property type="entry name" value="LAT1"/>
</dbReference>
<dbReference type="AlphaFoldDB" id="A0A5R8WKP3"/>
<evidence type="ECO:0000256" key="4">
    <source>
        <dbReference type="ARBA" id="ARBA00022823"/>
    </source>
</evidence>
<dbReference type="Gene3D" id="4.10.320.10">
    <property type="entry name" value="E3-binding domain"/>
    <property type="match status" value="1"/>
</dbReference>
<accession>A0A5R8WKP3</accession>
<dbReference type="InterPro" id="IPR045257">
    <property type="entry name" value="E2/Pdx1"/>
</dbReference>
<feature type="compositionally biased region" description="Low complexity" evidence="9">
    <location>
        <begin position="96"/>
        <end position="105"/>
    </location>
</feature>
<protein>
    <recommendedName>
        <fullName evidence="8">Acetyltransferase component of pyruvate dehydrogenase complex</fullName>
        <ecNumber evidence="8">2.3.1.12</ecNumber>
    </recommendedName>
</protein>
<dbReference type="SUPFAM" id="SSF47005">
    <property type="entry name" value="Peripheral subunit-binding domain of 2-oxo acid dehydrogenase complex"/>
    <property type="match status" value="1"/>
</dbReference>
<comment type="subunit">
    <text evidence="2">Forms a 24-polypeptide structural core with octahedral symmetry.</text>
</comment>
<name>A0A5R8WKP3_9BACT</name>
<proteinExistence type="inferred from homology"/>
<dbReference type="SUPFAM" id="SSF51230">
    <property type="entry name" value="Single hybrid motif"/>
    <property type="match status" value="2"/>
</dbReference>
<dbReference type="EMBL" id="VAJM01000014">
    <property type="protein sequence ID" value="TLM89135.1"/>
    <property type="molecule type" value="Genomic_DNA"/>
</dbReference>
<dbReference type="RefSeq" id="WP_138080838.1">
    <property type="nucleotide sequence ID" value="NZ_VAJM01000014.1"/>
</dbReference>
<keyword evidence="3 8" id="KW-0808">Transferase</keyword>
<dbReference type="Pfam" id="PF00198">
    <property type="entry name" value="2-oxoacid_dh"/>
    <property type="match status" value="1"/>
</dbReference>
<dbReference type="CDD" id="cd06849">
    <property type="entry name" value="lipoyl_domain"/>
    <property type="match status" value="2"/>
</dbReference>
<dbReference type="GO" id="GO:0045254">
    <property type="term" value="C:pyruvate dehydrogenase complex"/>
    <property type="evidence" value="ECO:0007669"/>
    <property type="project" value="UniProtKB-UniRule"/>
</dbReference>
<feature type="region of interest" description="Disordered" evidence="9">
    <location>
        <begin position="316"/>
        <end position="345"/>
    </location>
</feature>
<dbReference type="InterPro" id="IPR004167">
    <property type="entry name" value="PSBD"/>
</dbReference>
<dbReference type="InterPro" id="IPR023213">
    <property type="entry name" value="CAT-like_dom_sf"/>
</dbReference>
<keyword evidence="4 8" id="KW-0450">Lipoyl</keyword>
<dbReference type="InterPro" id="IPR001078">
    <property type="entry name" value="2-oxoacid_DH_actylTfrase"/>
</dbReference>
<feature type="domain" description="Peripheral subunit-binding (PSBD)" evidence="11">
    <location>
        <begin position="281"/>
        <end position="318"/>
    </location>
</feature>
<feature type="compositionally biased region" description="Low complexity" evidence="9">
    <location>
        <begin position="317"/>
        <end position="345"/>
    </location>
</feature>
<feature type="domain" description="Lipoyl-binding" evidence="10">
    <location>
        <begin position="143"/>
        <end position="218"/>
    </location>
</feature>
<keyword evidence="13" id="KW-1185">Reference proteome</keyword>
<dbReference type="PROSITE" id="PS51826">
    <property type="entry name" value="PSBD"/>
    <property type="match status" value="1"/>
</dbReference>
<keyword evidence="5 8" id="KW-0012">Acyltransferase</keyword>
<feature type="domain" description="Lipoyl-binding" evidence="10">
    <location>
        <begin position="2"/>
        <end position="77"/>
    </location>
</feature>
<comment type="cofactor">
    <cofactor evidence="8">
        <name>(R)-lipoate</name>
        <dbReference type="ChEBI" id="CHEBI:83088"/>
    </cofactor>
    <text evidence="8">Binds 2 lipoyl cofactors covalently.</text>
</comment>
<dbReference type="Pfam" id="PF00364">
    <property type="entry name" value="Biotin_lipoyl"/>
    <property type="match status" value="2"/>
</dbReference>
<organism evidence="12 13">
    <name type="scientific">Hymenobacter jeollabukensis</name>
    <dbReference type="NCBI Taxonomy" id="2025313"/>
    <lineage>
        <taxon>Bacteria</taxon>
        <taxon>Pseudomonadati</taxon>
        <taxon>Bacteroidota</taxon>
        <taxon>Cytophagia</taxon>
        <taxon>Cytophagales</taxon>
        <taxon>Hymenobacteraceae</taxon>
        <taxon>Hymenobacter</taxon>
    </lineage>
</organism>
<dbReference type="NCBIfam" id="TIGR01349">
    <property type="entry name" value="PDHac_trf_mito"/>
    <property type="match status" value="1"/>
</dbReference>
<dbReference type="GO" id="GO:0004742">
    <property type="term" value="F:dihydrolipoyllysine-residue acetyltransferase activity"/>
    <property type="evidence" value="ECO:0007669"/>
    <property type="project" value="UniProtKB-UniRule"/>
</dbReference>
<dbReference type="Pfam" id="PF02817">
    <property type="entry name" value="E3_binding"/>
    <property type="match status" value="1"/>
</dbReference>
<evidence type="ECO:0000259" key="11">
    <source>
        <dbReference type="PROSITE" id="PS51826"/>
    </source>
</evidence>
<evidence type="ECO:0000256" key="2">
    <source>
        <dbReference type="ARBA" id="ARBA00011484"/>
    </source>
</evidence>
<dbReference type="InterPro" id="IPR000089">
    <property type="entry name" value="Biotin_lipoyl"/>
</dbReference>
<evidence type="ECO:0000259" key="10">
    <source>
        <dbReference type="PROSITE" id="PS50968"/>
    </source>
</evidence>
<comment type="caution">
    <text evidence="12">The sequence shown here is derived from an EMBL/GenBank/DDBJ whole genome shotgun (WGS) entry which is preliminary data.</text>
</comment>
<dbReference type="OrthoDB" id="9805770at2"/>
<dbReference type="InterPro" id="IPR011053">
    <property type="entry name" value="Single_hybrid_motif"/>
</dbReference>
<dbReference type="Gene3D" id="3.30.559.10">
    <property type="entry name" value="Chloramphenicol acetyltransferase-like domain"/>
    <property type="match status" value="1"/>
</dbReference>
<dbReference type="PROSITE" id="PS00189">
    <property type="entry name" value="LIPOYL"/>
    <property type="match status" value="2"/>
</dbReference>
<evidence type="ECO:0000256" key="9">
    <source>
        <dbReference type="SAM" id="MobiDB-lite"/>
    </source>
</evidence>
<dbReference type="PANTHER" id="PTHR23151:SF90">
    <property type="entry name" value="DIHYDROLIPOYLLYSINE-RESIDUE ACETYLTRANSFERASE COMPONENT OF PYRUVATE DEHYDROGENASE COMPLEX, MITOCHONDRIAL-RELATED"/>
    <property type="match status" value="1"/>
</dbReference>
<evidence type="ECO:0000256" key="5">
    <source>
        <dbReference type="ARBA" id="ARBA00023315"/>
    </source>
</evidence>
<keyword evidence="12" id="KW-0670">Pyruvate</keyword>
<dbReference type="InterPro" id="IPR003016">
    <property type="entry name" value="2-oxoA_DH_lipoyl-BS"/>
</dbReference>
<evidence type="ECO:0000256" key="7">
    <source>
        <dbReference type="ARBA" id="ARBA00048370"/>
    </source>
</evidence>
<dbReference type="PANTHER" id="PTHR23151">
    <property type="entry name" value="DIHYDROLIPOAMIDE ACETYL/SUCCINYL-TRANSFERASE-RELATED"/>
    <property type="match status" value="1"/>
</dbReference>
<evidence type="ECO:0000256" key="3">
    <source>
        <dbReference type="ARBA" id="ARBA00022679"/>
    </source>
</evidence>
<dbReference type="Proteomes" id="UP000305517">
    <property type="component" value="Unassembled WGS sequence"/>
</dbReference>
<dbReference type="EC" id="2.3.1.12" evidence="8"/>